<dbReference type="VEuPathDB" id="PlasmoDB:PGAL8A_00031900"/>
<dbReference type="EMBL" id="CVMV01000117">
    <property type="protein sequence ID" value="CRG97883.1"/>
    <property type="molecule type" value="Genomic_DNA"/>
</dbReference>
<organism evidence="1 2">
    <name type="scientific">Plasmodium gallinaceum</name>
    <dbReference type="NCBI Taxonomy" id="5849"/>
    <lineage>
        <taxon>Eukaryota</taxon>
        <taxon>Sar</taxon>
        <taxon>Alveolata</taxon>
        <taxon>Apicomplexa</taxon>
        <taxon>Aconoidasida</taxon>
        <taxon>Haemosporida</taxon>
        <taxon>Plasmodiidae</taxon>
        <taxon>Plasmodium</taxon>
        <taxon>Plasmodium (Haemamoeba)</taxon>
    </lineage>
</organism>
<protein>
    <submittedName>
        <fullName evidence="1">Uncharacterized protein</fullName>
    </submittedName>
</protein>
<dbReference type="GeneID" id="39728842"/>
<dbReference type="RefSeq" id="XP_028530682.1">
    <property type="nucleotide sequence ID" value="XM_028674317.1"/>
</dbReference>
<gene>
    <name evidence="1" type="ORF">PGAL8A_00031900</name>
</gene>
<reference evidence="1" key="1">
    <citation type="submission" date="2015-04" db="EMBL/GenBank/DDBJ databases">
        <authorList>
            <consortium name="Pathogen Informatics"/>
        </authorList>
    </citation>
    <scope>NUCLEOTIDE SEQUENCE [LARGE SCALE GENOMIC DNA]</scope>
    <source>
        <strain evidence="1">8A</strain>
    </source>
</reference>
<dbReference type="Proteomes" id="UP000220797">
    <property type="component" value="Unassembled WGS sequence"/>
</dbReference>
<dbReference type="OrthoDB" id="383990at2759"/>
<sequence>MNSLLFKNKASNNEMDKIFNENNEAIISIENKKIVFPHKFKKCIIQNAFSSVLSPLKIEHNNILTKNSKISNIFSPRKKKTKLKNREDIYKKEASVKYNKEISFSNNINLCNMELFDNNNFESQINNKIMKKKFFERNFYSKYSNLENFSTDEVNDILENYDYSTNYIIKNRDFKDFQGKHDSKLTNKIGNINNLYSNKIQIINYNINFVEHNSVVNPIIQHECNRKFPNGKWIMENDKINKEIKTFHNCNITADTKLNRENSIYVNCENELQKIHSLSLKDMDTKVTGDSIKQVSEVVDTSRQHFSICDDISPLIKKKIKKGKKKNKGACFFNLNNFSCQFLMSCSKT</sequence>
<evidence type="ECO:0000313" key="2">
    <source>
        <dbReference type="Proteomes" id="UP000220797"/>
    </source>
</evidence>
<name>A0A1J1H0A7_PLAGA</name>
<keyword evidence="2" id="KW-1185">Reference proteome</keyword>
<evidence type="ECO:0000313" key="1">
    <source>
        <dbReference type="EMBL" id="CRG97883.1"/>
    </source>
</evidence>
<proteinExistence type="predicted"/>
<dbReference type="OMA" id="ERNVEPF"/>
<dbReference type="AlphaFoldDB" id="A0A1J1H0A7"/>
<comment type="caution">
    <text evidence="1">The sequence shown here is derived from an EMBL/GenBank/DDBJ whole genome shotgun (WGS) entry which is preliminary data.</text>
</comment>
<accession>A0A1J1H0A7</accession>